<dbReference type="GO" id="GO:0046872">
    <property type="term" value="F:metal ion binding"/>
    <property type="evidence" value="ECO:0007669"/>
    <property type="project" value="UniProtKB-KW"/>
</dbReference>
<dbReference type="EMBL" id="OM869492">
    <property type="protein sequence ID" value="UPW40768.1"/>
    <property type="molecule type" value="Genomic_DNA"/>
</dbReference>
<evidence type="ECO:0000256" key="13">
    <source>
        <dbReference type="ARBA" id="ARBA00022801"/>
    </source>
</evidence>
<dbReference type="Pfam" id="PF02407">
    <property type="entry name" value="Viral_Rep"/>
    <property type="match status" value="1"/>
</dbReference>
<dbReference type="GO" id="GO:0016787">
    <property type="term" value="F:hydrolase activity"/>
    <property type="evidence" value="ECO:0007669"/>
    <property type="project" value="UniProtKB-KW"/>
</dbReference>
<organism evidence="21">
    <name type="scientific">Sigmofec virus UA08Rod_11492</name>
    <dbReference type="NCBI Taxonomy" id="2929261"/>
    <lineage>
        <taxon>Viruses</taxon>
        <taxon>Monodnaviria</taxon>
        <taxon>Shotokuvirae</taxon>
        <taxon>Cressdnaviricota</taxon>
    </lineage>
</organism>
<comment type="subcellular location">
    <subcellularLocation>
        <location evidence="2">Host nucleus</location>
    </subcellularLocation>
</comment>
<evidence type="ECO:0000256" key="16">
    <source>
        <dbReference type="ARBA" id="ARBA00023268"/>
    </source>
</evidence>
<evidence type="ECO:0000256" key="2">
    <source>
        <dbReference type="ARBA" id="ARBA00004147"/>
    </source>
</evidence>
<evidence type="ECO:0000256" key="7">
    <source>
        <dbReference type="ARBA" id="ARBA00022695"/>
    </source>
</evidence>
<dbReference type="GO" id="GO:0006260">
    <property type="term" value="P:DNA replication"/>
    <property type="evidence" value="ECO:0007669"/>
    <property type="project" value="UniProtKB-KW"/>
</dbReference>
<keyword evidence="9" id="KW-0540">Nuclease</keyword>
<dbReference type="Gene3D" id="3.40.1310.20">
    <property type="match status" value="1"/>
</dbReference>
<keyword evidence="5" id="KW-1048">Host nucleus</keyword>
<evidence type="ECO:0000256" key="9">
    <source>
        <dbReference type="ARBA" id="ARBA00022722"/>
    </source>
</evidence>
<comment type="catalytic activity">
    <reaction evidence="19">
        <text>ATP + H2O = ADP + phosphate + H(+)</text>
        <dbReference type="Rhea" id="RHEA:13065"/>
        <dbReference type="ChEBI" id="CHEBI:15377"/>
        <dbReference type="ChEBI" id="CHEBI:15378"/>
        <dbReference type="ChEBI" id="CHEBI:30616"/>
        <dbReference type="ChEBI" id="CHEBI:43474"/>
        <dbReference type="ChEBI" id="CHEBI:456216"/>
    </reaction>
</comment>
<evidence type="ECO:0000256" key="15">
    <source>
        <dbReference type="ARBA" id="ARBA00023125"/>
    </source>
</evidence>
<evidence type="ECO:0000256" key="19">
    <source>
        <dbReference type="ARBA" id="ARBA00049360"/>
    </source>
</evidence>
<evidence type="ECO:0000256" key="5">
    <source>
        <dbReference type="ARBA" id="ARBA00022562"/>
    </source>
</evidence>
<keyword evidence="8" id="KW-0235">DNA replication</keyword>
<evidence type="ECO:0000256" key="18">
    <source>
        <dbReference type="ARBA" id="ARBA00032243"/>
    </source>
</evidence>
<protein>
    <recommendedName>
        <fullName evidence="4">Replication-associated protein</fullName>
    </recommendedName>
    <alternativeName>
        <fullName evidence="17">ATP-dependent helicase Rep</fullName>
    </alternativeName>
    <alternativeName>
        <fullName evidence="18">RepP</fullName>
    </alternativeName>
</protein>
<keyword evidence="11" id="KW-0547">Nucleotide-binding</keyword>
<keyword evidence="13" id="KW-0378">Hydrolase</keyword>
<evidence type="ECO:0000259" key="20">
    <source>
        <dbReference type="PROSITE" id="PS52020"/>
    </source>
</evidence>
<dbReference type="SUPFAM" id="SSF52540">
    <property type="entry name" value="P-loop containing nucleoside triphosphate hydrolases"/>
    <property type="match status" value="1"/>
</dbReference>
<sequence>MAQRQRHRCYCFTLNNYNEEEEFHIVQLPYNYLIFGYEEGENEHTPHLQGYIQYKGPKDWHKVKDMFPERTHIEPAHGSFQQNFDYCTKQGNWKEFGERPNPGKRTDLARVAQKIVDGTKVSELAKEEPEITTKYFKGLTFLQAQVNWDKRGQRTKRRHTYWIWGKSGTGKTLFSYQTLNKMPGFRKSEFYMWPKSKDFIDGYQGEKFAFFDDFRAEGSMDFDTWLRLCDPWSNPTVSVKGASTAWSPDVIIFTSIMPPELCWKGGKKDLSAEDSQQIFRRLHVIDIANCHIEIPQEVDEEPDMVQHALMLLVTDLSVNINEDILDLSHQ</sequence>
<evidence type="ECO:0000256" key="4">
    <source>
        <dbReference type="ARBA" id="ARBA00014531"/>
    </source>
</evidence>
<evidence type="ECO:0000256" key="3">
    <source>
        <dbReference type="ARBA" id="ARBA00008545"/>
    </source>
</evidence>
<keyword evidence="10" id="KW-0479">Metal-binding</keyword>
<dbReference type="GO" id="GO:0003723">
    <property type="term" value="F:RNA binding"/>
    <property type="evidence" value="ECO:0007669"/>
    <property type="project" value="InterPro"/>
</dbReference>
<dbReference type="GO" id="GO:0003677">
    <property type="term" value="F:DNA binding"/>
    <property type="evidence" value="ECO:0007669"/>
    <property type="project" value="UniProtKB-KW"/>
</dbReference>
<dbReference type="InterPro" id="IPR049912">
    <property type="entry name" value="CRESS_DNA_REP"/>
</dbReference>
<keyword evidence="16" id="KW-0511">Multifunctional enzyme</keyword>
<keyword evidence="6" id="KW-0808">Transferase</keyword>
<feature type="domain" description="CRESS-DNA virus Rep endonuclease" evidence="20">
    <location>
        <begin position="4"/>
        <end position="99"/>
    </location>
</feature>
<keyword evidence="12" id="KW-0255">Endonuclease</keyword>
<dbReference type="InterPro" id="IPR027417">
    <property type="entry name" value="P-loop_NTPase"/>
</dbReference>
<keyword evidence="14" id="KW-0190">Covalent protein-DNA linkage</keyword>
<accession>A0A976R8E9</accession>
<evidence type="ECO:0000256" key="11">
    <source>
        <dbReference type="ARBA" id="ARBA00022741"/>
    </source>
</evidence>
<dbReference type="GO" id="GO:0042025">
    <property type="term" value="C:host cell nucleus"/>
    <property type="evidence" value="ECO:0007669"/>
    <property type="project" value="UniProtKB-SubCell"/>
</dbReference>
<dbReference type="GO" id="GO:0004519">
    <property type="term" value="F:endonuclease activity"/>
    <property type="evidence" value="ECO:0007669"/>
    <property type="project" value="UniProtKB-KW"/>
</dbReference>
<keyword evidence="15" id="KW-0238">DNA-binding</keyword>
<dbReference type="GO" id="GO:0000166">
    <property type="term" value="F:nucleotide binding"/>
    <property type="evidence" value="ECO:0007669"/>
    <property type="project" value="UniProtKB-KW"/>
</dbReference>
<dbReference type="InterPro" id="IPR000605">
    <property type="entry name" value="Helicase_SF3_ssDNA/RNA_vir"/>
</dbReference>
<proteinExistence type="inferred from homology"/>
<evidence type="ECO:0000256" key="17">
    <source>
        <dbReference type="ARBA" id="ARBA00030754"/>
    </source>
</evidence>
<dbReference type="GO" id="GO:0016779">
    <property type="term" value="F:nucleotidyltransferase activity"/>
    <property type="evidence" value="ECO:0007669"/>
    <property type="project" value="UniProtKB-KW"/>
</dbReference>
<reference evidence="21" key="1">
    <citation type="submission" date="2022-02" db="EMBL/GenBank/DDBJ databases">
        <title>Towards deciphering the DNA virus diversity associated with rodent species in the families Cricetidae and Heteromyidae.</title>
        <authorList>
            <person name="Lund M."/>
            <person name="Larsen B.B."/>
            <person name="Gryseels S."/>
            <person name="Kraberger S."/>
            <person name="Rowsey D.M."/>
            <person name="Steger L."/>
            <person name="Yule K.M."/>
            <person name="Upham N.S."/>
            <person name="Worobey M."/>
            <person name="Van Doorslaer K."/>
            <person name="Varsani A."/>
        </authorList>
    </citation>
    <scope>NUCLEOTIDE SEQUENCE</scope>
    <source>
        <strain evidence="21">UA08Rod_11492</strain>
    </source>
</reference>
<name>A0A976R8E9_9VIRU</name>
<evidence type="ECO:0000256" key="8">
    <source>
        <dbReference type="ARBA" id="ARBA00022705"/>
    </source>
</evidence>
<evidence type="ECO:0000256" key="6">
    <source>
        <dbReference type="ARBA" id="ARBA00022679"/>
    </source>
</evidence>
<evidence type="ECO:0000256" key="10">
    <source>
        <dbReference type="ARBA" id="ARBA00022723"/>
    </source>
</evidence>
<evidence type="ECO:0000313" key="21">
    <source>
        <dbReference type="EMBL" id="UPW40768.1"/>
    </source>
</evidence>
<comment type="similarity">
    <text evidence="3">Belongs to the nanoviruses/circoviruses replication-associated protein family.</text>
</comment>
<comment type="cofactor">
    <cofactor evidence="1">
        <name>Mn(2+)</name>
        <dbReference type="ChEBI" id="CHEBI:29035"/>
    </cofactor>
</comment>
<dbReference type="Pfam" id="PF00910">
    <property type="entry name" value="RNA_helicase"/>
    <property type="match status" value="1"/>
</dbReference>
<dbReference type="GO" id="GO:0003724">
    <property type="term" value="F:RNA helicase activity"/>
    <property type="evidence" value="ECO:0007669"/>
    <property type="project" value="InterPro"/>
</dbReference>
<keyword evidence="7" id="KW-0548">Nucleotidyltransferase</keyword>
<evidence type="ECO:0000256" key="14">
    <source>
        <dbReference type="ARBA" id="ARBA00023124"/>
    </source>
</evidence>
<evidence type="ECO:0000256" key="1">
    <source>
        <dbReference type="ARBA" id="ARBA00001936"/>
    </source>
</evidence>
<dbReference type="PROSITE" id="PS52020">
    <property type="entry name" value="CRESS_DNA_REP"/>
    <property type="match status" value="1"/>
</dbReference>
<dbReference type="Gene3D" id="3.40.50.300">
    <property type="entry name" value="P-loop containing nucleotide triphosphate hydrolases"/>
    <property type="match status" value="1"/>
</dbReference>
<evidence type="ECO:0000256" key="12">
    <source>
        <dbReference type="ARBA" id="ARBA00022759"/>
    </source>
</evidence>